<evidence type="ECO:0000313" key="1">
    <source>
        <dbReference type="EMBL" id="QQO09635.1"/>
    </source>
</evidence>
<name>A0A7T8BB38_9SPIR</name>
<dbReference type="Proteomes" id="UP000595917">
    <property type="component" value="Chromosome"/>
</dbReference>
<gene>
    <name evidence="1" type="ORF">JFL75_01575</name>
</gene>
<reference evidence="1" key="1">
    <citation type="submission" date="2021-01" db="EMBL/GenBank/DDBJ databases">
        <title>Description of Breznakiella homolactica.</title>
        <authorList>
            <person name="Song Y."/>
            <person name="Brune A."/>
        </authorList>
    </citation>
    <scope>NUCLEOTIDE SEQUENCE</scope>
    <source>
        <strain evidence="1">RmG30</strain>
    </source>
</reference>
<sequence length="254" mass="30419">MANSKKKNFWIPKKKKEIIYRSLPYRAMLPDKVNMDWLDNYRVSHFPNLEIEESREYYSFFQTESKPECKSTFDMDPFYLEFNHKSQKGTLRIRDAGGHADSCPRSYEQLAWIEERIKPLAFKDTWTTNWDIGDAASYAKFNDMLIDDRSYLIRLRYKIKKDDFCDFLLQSYIYDNPLPRLAKIYGEVESFILDLSNFVYERTAVELQEKENLSPEEKFNIFEKHLKIGTAKVIIDTLKNTNEIYVKMVDKEFY</sequence>
<dbReference type="KEGG" id="bhc:JFL75_01575"/>
<accession>A0A7T8BB38</accession>
<dbReference type="EMBL" id="CP067089">
    <property type="protein sequence ID" value="QQO09635.1"/>
    <property type="molecule type" value="Genomic_DNA"/>
</dbReference>
<keyword evidence="2" id="KW-1185">Reference proteome</keyword>
<dbReference type="AlphaFoldDB" id="A0A7T8BB38"/>
<proteinExistence type="predicted"/>
<evidence type="ECO:0000313" key="2">
    <source>
        <dbReference type="Proteomes" id="UP000595917"/>
    </source>
</evidence>
<protein>
    <submittedName>
        <fullName evidence="1">Uncharacterized protein</fullName>
    </submittedName>
</protein>
<dbReference type="RefSeq" id="WP_215626938.1">
    <property type="nucleotide sequence ID" value="NZ_CP067089.2"/>
</dbReference>
<organism evidence="1 2">
    <name type="scientific">Breznakiella homolactica</name>
    <dbReference type="NCBI Taxonomy" id="2798577"/>
    <lineage>
        <taxon>Bacteria</taxon>
        <taxon>Pseudomonadati</taxon>
        <taxon>Spirochaetota</taxon>
        <taxon>Spirochaetia</taxon>
        <taxon>Spirochaetales</taxon>
        <taxon>Breznakiellaceae</taxon>
        <taxon>Breznakiella</taxon>
    </lineage>
</organism>